<evidence type="ECO:0000259" key="3">
    <source>
        <dbReference type="PROSITE" id="PS51186"/>
    </source>
</evidence>
<comment type="caution">
    <text evidence="4">The sequence shown here is derived from an EMBL/GenBank/DDBJ whole genome shotgun (WGS) entry which is preliminary data.</text>
</comment>
<feature type="domain" description="N-acetyltransferase" evidence="3">
    <location>
        <begin position="10"/>
        <end position="164"/>
    </location>
</feature>
<dbReference type="AlphaFoldDB" id="A0A8G2EXQ6"/>
<dbReference type="InterPro" id="IPR016181">
    <property type="entry name" value="Acyl_CoA_acyltransferase"/>
</dbReference>
<dbReference type="CDD" id="cd04301">
    <property type="entry name" value="NAT_SF"/>
    <property type="match status" value="1"/>
</dbReference>
<accession>A0A8G2EXQ6</accession>
<dbReference type="SUPFAM" id="SSF55729">
    <property type="entry name" value="Acyl-CoA N-acyltransferases (Nat)"/>
    <property type="match status" value="1"/>
</dbReference>
<dbReference type="RefSeq" id="WP_093148481.1">
    <property type="nucleotide sequence ID" value="NZ_FNBW01000002.1"/>
</dbReference>
<keyword evidence="1 4" id="KW-0808">Transferase</keyword>
<gene>
    <name evidence="4" type="ORF">SAMN05660686_00922</name>
</gene>
<evidence type="ECO:0000313" key="5">
    <source>
        <dbReference type="Proteomes" id="UP000198615"/>
    </source>
</evidence>
<organism evidence="4 5">
    <name type="scientific">Thalassobaculum litoreum DSM 18839</name>
    <dbReference type="NCBI Taxonomy" id="1123362"/>
    <lineage>
        <taxon>Bacteria</taxon>
        <taxon>Pseudomonadati</taxon>
        <taxon>Pseudomonadota</taxon>
        <taxon>Alphaproteobacteria</taxon>
        <taxon>Rhodospirillales</taxon>
        <taxon>Thalassobaculaceae</taxon>
        <taxon>Thalassobaculum</taxon>
    </lineage>
</organism>
<dbReference type="EMBL" id="FNBW01000002">
    <property type="protein sequence ID" value="SDF29247.1"/>
    <property type="molecule type" value="Genomic_DNA"/>
</dbReference>
<dbReference type="Proteomes" id="UP000198615">
    <property type="component" value="Unassembled WGS sequence"/>
</dbReference>
<protein>
    <submittedName>
        <fullName evidence="4">Acetyltransferase (GNAT) family protein</fullName>
    </submittedName>
</protein>
<dbReference type="OrthoDB" id="9805924at2"/>
<dbReference type="InterPro" id="IPR051016">
    <property type="entry name" value="Diverse_Substrate_AcTransf"/>
</dbReference>
<evidence type="ECO:0000256" key="1">
    <source>
        <dbReference type="ARBA" id="ARBA00022679"/>
    </source>
</evidence>
<name>A0A8G2EXQ6_9PROT</name>
<dbReference type="PANTHER" id="PTHR10545">
    <property type="entry name" value="DIAMINE N-ACETYLTRANSFERASE"/>
    <property type="match status" value="1"/>
</dbReference>
<dbReference type="PANTHER" id="PTHR10545:SF29">
    <property type="entry name" value="GH14572P-RELATED"/>
    <property type="match status" value="1"/>
</dbReference>
<dbReference type="Pfam" id="PF00583">
    <property type="entry name" value="Acetyltransf_1"/>
    <property type="match status" value="1"/>
</dbReference>
<evidence type="ECO:0000256" key="2">
    <source>
        <dbReference type="ARBA" id="ARBA00023315"/>
    </source>
</evidence>
<keyword evidence="2" id="KW-0012">Acyltransferase</keyword>
<evidence type="ECO:0000313" key="4">
    <source>
        <dbReference type="EMBL" id="SDF29247.1"/>
    </source>
</evidence>
<dbReference type="InterPro" id="IPR000182">
    <property type="entry name" value="GNAT_dom"/>
</dbReference>
<dbReference type="PROSITE" id="PS51186">
    <property type="entry name" value="GNAT"/>
    <property type="match status" value="1"/>
</dbReference>
<sequence length="164" mass="17949">MQEQADRPDFSIRPMDADDADRVIAMIAALSAHEGAPPPPMDAASLVRWGLGPDARFAALVAERRAKAVGYALFHESFHIGRARPGSVLMDLYVDRGHRRRGIARALLAAVARATRARDGDWVTWQAHPRNVEAIAFYEAIGARRYAAADFELADAAMARITLS</sequence>
<proteinExistence type="predicted"/>
<dbReference type="GO" id="GO:0008080">
    <property type="term" value="F:N-acetyltransferase activity"/>
    <property type="evidence" value="ECO:0007669"/>
    <property type="project" value="TreeGrafter"/>
</dbReference>
<dbReference type="Gene3D" id="3.40.630.30">
    <property type="match status" value="1"/>
</dbReference>
<keyword evidence="5" id="KW-1185">Reference proteome</keyword>
<reference evidence="4 5" key="1">
    <citation type="submission" date="2016-10" db="EMBL/GenBank/DDBJ databases">
        <authorList>
            <person name="Varghese N."/>
            <person name="Submissions S."/>
        </authorList>
    </citation>
    <scope>NUCLEOTIDE SEQUENCE [LARGE SCALE GENOMIC DNA]</scope>
    <source>
        <strain evidence="4 5">DSM 18839</strain>
    </source>
</reference>